<reference evidence="2" key="1">
    <citation type="submission" date="2016-11" db="UniProtKB">
        <authorList>
            <consortium name="WormBaseParasite"/>
        </authorList>
    </citation>
    <scope>IDENTIFICATION</scope>
</reference>
<organism evidence="1 2">
    <name type="scientific">Steinernema glaseri</name>
    <dbReference type="NCBI Taxonomy" id="37863"/>
    <lineage>
        <taxon>Eukaryota</taxon>
        <taxon>Metazoa</taxon>
        <taxon>Ecdysozoa</taxon>
        <taxon>Nematoda</taxon>
        <taxon>Chromadorea</taxon>
        <taxon>Rhabditida</taxon>
        <taxon>Tylenchina</taxon>
        <taxon>Panagrolaimomorpha</taxon>
        <taxon>Strongyloidoidea</taxon>
        <taxon>Steinernematidae</taxon>
        <taxon>Steinernema</taxon>
    </lineage>
</organism>
<protein>
    <submittedName>
        <fullName evidence="2">Uncharacterized protein</fullName>
    </submittedName>
</protein>
<proteinExistence type="predicted"/>
<evidence type="ECO:0000313" key="1">
    <source>
        <dbReference type="Proteomes" id="UP000095287"/>
    </source>
</evidence>
<dbReference type="AlphaFoldDB" id="A0A1I7XY93"/>
<accession>A0A1I7XY93</accession>
<name>A0A1I7XY93_9BILA</name>
<evidence type="ECO:0000313" key="2">
    <source>
        <dbReference type="WBParaSite" id="L893_g10694.t1"/>
    </source>
</evidence>
<dbReference type="WBParaSite" id="L893_g10694.t1">
    <property type="protein sequence ID" value="L893_g10694.t1"/>
    <property type="gene ID" value="L893_g10694"/>
</dbReference>
<sequence>MPLSSLSTRSLPIQMLHWPPRYTSLRLISFLLGKVKQKLVLSLDLVSTRILLLPPRGERRREKCIGHLQKNVACYSGAP</sequence>
<dbReference type="Proteomes" id="UP000095287">
    <property type="component" value="Unplaced"/>
</dbReference>
<keyword evidence="1" id="KW-1185">Reference proteome</keyword>